<evidence type="ECO:0008006" key="5">
    <source>
        <dbReference type="Google" id="ProtNLM"/>
    </source>
</evidence>
<gene>
    <name evidence="3" type="ORF">V6N11_003110</name>
</gene>
<evidence type="ECO:0000313" key="4">
    <source>
        <dbReference type="Proteomes" id="UP001396334"/>
    </source>
</evidence>
<accession>A0ABR2SCA1</accession>
<proteinExistence type="predicted"/>
<evidence type="ECO:0000256" key="1">
    <source>
        <dbReference type="ARBA" id="ARBA00022737"/>
    </source>
</evidence>
<dbReference type="Pfam" id="PF13041">
    <property type="entry name" value="PPR_2"/>
    <property type="match status" value="1"/>
</dbReference>
<evidence type="ECO:0000313" key="3">
    <source>
        <dbReference type="EMBL" id="KAK9022871.1"/>
    </source>
</evidence>
<feature type="repeat" description="PPR" evidence="2">
    <location>
        <begin position="1"/>
        <end position="31"/>
    </location>
</feature>
<comment type="caution">
    <text evidence="3">The sequence shown here is derived from an EMBL/GenBank/DDBJ whole genome shotgun (WGS) entry which is preliminary data.</text>
</comment>
<dbReference type="Gene3D" id="1.25.40.10">
    <property type="entry name" value="Tetratricopeptide repeat domain"/>
    <property type="match status" value="1"/>
</dbReference>
<dbReference type="InterPro" id="IPR011990">
    <property type="entry name" value="TPR-like_helical_dom_sf"/>
</dbReference>
<sequence length="76" mass="8488">MCVLMQSLCKNGDLLKAARVVDEMVIDGCTPNEGAWSMLLGAFWDQRMVQEAVELFQVEMISEFAEADIGIQDKAF</sequence>
<reference evidence="3 4" key="1">
    <citation type="journal article" date="2024" name="G3 (Bethesda)">
        <title>Genome assembly of Hibiscus sabdariffa L. provides insights into metabolisms of medicinal natural products.</title>
        <authorList>
            <person name="Kim T."/>
        </authorList>
    </citation>
    <scope>NUCLEOTIDE SEQUENCE [LARGE SCALE GENOMIC DNA]</scope>
    <source>
        <strain evidence="3">TK-2024</strain>
        <tissue evidence="3">Old leaves</tissue>
    </source>
</reference>
<organism evidence="3 4">
    <name type="scientific">Hibiscus sabdariffa</name>
    <name type="common">roselle</name>
    <dbReference type="NCBI Taxonomy" id="183260"/>
    <lineage>
        <taxon>Eukaryota</taxon>
        <taxon>Viridiplantae</taxon>
        <taxon>Streptophyta</taxon>
        <taxon>Embryophyta</taxon>
        <taxon>Tracheophyta</taxon>
        <taxon>Spermatophyta</taxon>
        <taxon>Magnoliopsida</taxon>
        <taxon>eudicotyledons</taxon>
        <taxon>Gunneridae</taxon>
        <taxon>Pentapetalae</taxon>
        <taxon>rosids</taxon>
        <taxon>malvids</taxon>
        <taxon>Malvales</taxon>
        <taxon>Malvaceae</taxon>
        <taxon>Malvoideae</taxon>
        <taxon>Hibiscus</taxon>
    </lineage>
</organism>
<dbReference type="Proteomes" id="UP001396334">
    <property type="component" value="Unassembled WGS sequence"/>
</dbReference>
<dbReference type="InterPro" id="IPR002885">
    <property type="entry name" value="PPR_rpt"/>
</dbReference>
<keyword evidence="4" id="KW-1185">Reference proteome</keyword>
<name>A0ABR2SCA1_9ROSI</name>
<dbReference type="EMBL" id="JBBPBN010000015">
    <property type="protein sequence ID" value="KAK9022871.1"/>
    <property type="molecule type" value="Genomic_DNA"/>
</dbReference>
<evidence type="ECO:0000256" key="2">
    <source>
        <dbReference type="PROSITE-ProRule" id="PRU00708"/>
    </source>
</evidence>
<dbReference type="NCBIfam" id="TIGR00756">
    <property type="entry name" value="PPR"/>
    <property type="match status" value="1"/>
</dbReference>
<keyword evidence="1" id="KW-0677">Repeat</keyword>
<protein>
    <recommendedName>
        <fullName evidence="5">Pentatricopeptide repeat-containing protein</fullName>
    </recommendedName>
</protein>
<dbReference type="PROSITE" id="PS51375">
    <property type="entry name" value="PPR"/>
    <property type="match status" value="1"/>
</dbReference>